<name>A0AAD6Y7W3_9AGAR</name>
<reference evidence="2" key="1">
    <citation type="submission" date="2023-03" db="EMBL/GenBank/DDBJ databases">
        <title>Massive genome expansion in bonnet fungi (Mycena s.s.) driven by repeated elements and novel gene families across ecological guilds.</title>
        <authorList>
            <consortium name="Lawrence Berkeley National Laboratory"/>
            <person name="Harder C.B."/>
            <person name="Miyauchi S."/>
            <person name="Viragh M."/>
            <person name="Kuo A."/>
            <person name="Thoen E."/>
            <person name="Andreopoulos B."/>
            <person name="Lu D."/>
            <person name="Skrede I."/>
            <person name="Drula E."/>
            <person name="Henrissat B."/>
            <person name="Morin E."/>
            <person name="Kohler A."/>
            <person name="Barry K."/>
            <person name="LaButti K."/>
            <person name="Morin E."/>
            <person name="Salamov A."/>
            <person name="Lipzen A."/>
            <person name="Mereny Z."/>
            <person name="Hegedus B."/>
            <person name="Baldrian P."/>
            <person name="Stursova M."/>
            <person name="Weitz H."/>
            <person name="Taylor A."/>
            <person name="Grigoriev I.V."/>
            <person name="Nagy L.G."/>
            <person name="Martin F."/>
            <person name="Kauserud H."/>
        </authorList>
    </citation>
    <scope>NUCLEOTIDE SEQUENCE</scope>
    <source>
        <strain evidence="2">9144</strain>
    </source>
</reference>
<sequence length="98" mass="11029">MSAQRITQTPLLPGIAPHLFQSRAPAHPHRNRIISQDTPESSAHPRMPSDDSTIVTPTLEDLQAELRVLRRRVETLETSMTWNLIQAAVQARLRDSAK</sequence>
<dbReference type="AlphaFoldDB" id="A0AAD6Y7W3"/>
<gene>
    <name evidence="2" type="ORF">GGX14DRAFT_568270</name>
</gene>
<organism evidence="2 3">
    <name type="scientific">Mycena pura</name>
    <dbReference type="NCBI Taxonomy" id="153505"/>
    <lineage>
        <taxon>Eukaryota</taxon>
        <taxon>Fungi</taxon>
        <taxon>Dikarya</taxon>
        <taxon>Basidiomycota</taxon>
        <taxon>Agaricomycotina</taxon>
        <taxon>Agaricomycetes</taxon>
        <taxon>Agaricomycetidae</taxon>
        <taxon>Agaricales</taxon>
        <taxon>Marasmiineae</taxon>
        <taxon>Mycenaceae</taxon>
        <taxon>Mycena</taxon>
    </lineage>
</organism>
<comment type="caution">
    <text evidence="2">The sequence shown here is derived from an EMBL/GenBank/DDBJ whole genome shotgun (WGS) entry which is preliminary data.</text>
</comment>
<feature type="compositionally biased region" description="Polar residues" evidence="1">
    <location>
        <begin position="1"/>
        <end position="10"/>
    </location>
</feature>
<protein>
    <submittedName>
        <fullName evidence="2">Uncharacterized protein</fullName>
    </submittedName>
</protein>
<evidence type="ECO:0000313" key="3">
    <source>
        <dbReference type="Proteomes" id="UP001219525"/>
    </source>
</evidence>
<accession>A0AAD6Y7W3</accession>
<dbReference type="Proteomes" id="UP001219525">
    <property type="component" value="Unassembled WGS sequence"/>
</dbReference>
<keyword evidence="3" id="KW-1185">Reference proteome</keyword>
<feature type="region of interest" description="Disordered" evidence="1">
    <location>
        <begin position="1"/>
        <end position="57"/>
    </location>
</feature>
<proteinExistence type="predicted"/>
<dbReference type="EMBL" id="JARJCW010000040">
    <property type="protein sequence ID" value="KAJ7206295.1"/>
    <property type="molecule type" value="Genomic_DNA"/>
</dbReference>
<evidence type="ECO:0000256" key="1">
    <source>
        <dbReference type="SAM" id="MobiDB-lite"/>
    </source>
</evidence>
<evidence type="ECO:0000313" key="2">
    <source>
        <dbReference type="EMBL" id="KAJ7206295.1"/>
    </source>
</evidence>